<evidence type="ECO:0000313" key="15">
    <source>
        <dbReference type="EMBL" id="NEM05966.1"/>
    </source>
</evidence>
<comment type="subcellular location">
    <subcellularLocation>
        <location evidence="2">Endoplasmic reticulum membrane</location>
        <topology evidence="2">Single-pass type II membrane protein</topology>
    </subcellularLocation>
    <subcellularLocation>
        <location evidence="1">Golgi apparatus membrane</location>
        <topology evidence="1">Single-pass type II membrane protein</topology>
    </subcellularLocation>
</comment>
<dbReference type="InterPro" id="IPR003406">
    <property type="entry name" value="Glyco_trans_14"/>
</dbReference>
<dbReference type="GO" id="GO:0016020">
    <property type="term" value="C:membrane"/>
    <property type="evidence" value="ECO:0007669"/>
    <property type="project" value="InterPro"/>
</dbReference>
<keyword evidence="11" id="KW-0472">Membrane</keyword>
<evidence type="ECO:0000256" key="11">
    <source>
        <dbReference type="ARBA" id="ARBA00023136"/>
    </source>
</evidence>
<keyword evidence="4 15" id="KW-0808">Transferase</keyword>
<dbReference type="Pfam" id="PF02485">
    <property type="entry name" value="Branch"/>
    <property type="match status" value="1"/>
</dbReference>
<dbReference type="GO" id="GO:0046872">
    <property type="term" value="F:metal ion binding"/>
    <property type="evidence" value="ECO:0007669"/>
    <property type="project" value="UniProtKB-KW"/>
</dbReference>
<dbReference type="RefSeq" id="WP_163476116.1">
    <property type="nucleotide sequence ID" value="NZ_JAAGWE010000012.1"/>
</dbReference>
<evidence type="ECO:0000256" key="14">
    <source>
        <dbReference type="ARBA" id="ARBA00042865"/>
    </source>
</evidence>
<evidence type="ECO:0000256" key="13">
    <source>
        <dbReference type="ARBA" id="ARBA00023180"/>
    </source>
</evidence>
<evidence type="ECO:0000313" key="16">
    <source>
        <dbReference type="Proteomes" id="UP000471126"/>
    </source>
</evidence>
<evidence type="ECO:0000256" key="7">
    <source>
        <dbReference type="ARBA" id="ARBA00022824"/>
    </source>
</evidence>
<evidence type="ECO:0000256" key="8">
    <source>
        <dbReference type="ARBA" id="ARBA00022968"/>
    </source>
</evidence>
<keyword evidence="3 15" id="KW-0328">Glycosyltransferase</keyword>
<keyword evidence="9" id="KW-1133">Transmembrane helix</keyword>
<accession>A0A6P0GFE7</accession>
<dbReference type="GO" id="GO:0030158">
    <property type="term" value="F:protein xylosyltransferase activity"/>
    <property type="evidence" value="ECO:0007669"/>
    <property type="project" value="InterPro"/>
</dbReference>
<dbReference type="GO" id="GO:0050650">
    <property type="term" value="P:chondroitin sulfate proteoglycan biosynthetic process"/>
    <property type="evidence" value="ECO:0007669"/>
    <property type="project" value="TreeGrafter"/>
</dbReference>
<keyword evidence="6" id="KW-0479">Metal-binding</keyword>
<keyword evidence="12" id="KW-1015">Disulfide bond</keyword>
<comment type="caution">
    <text evidence="15">The sequence shown here is derived from an EMBL/GenBank/DDBJ whole genome shotgun (WGS) entry which is preliminary data.</text>
</comment>
<evidence type="ECO:0000256" key="6">
    <source>
        <dbReference type="ARBA" id="ARBA00022723"/>
    </source>
</evidence>
<dbReference type="Proteomes" id="UP000471126">
    <property type="component" value="Unassembled WGS sequence"/>
</dbReference>
<dbReference type="EMBL" id="JAAGWE010000012">
    <property type="protein sequence ID" value="NEM05966.1"/>
    <property type="molecule type" value="Genomic_DNA"/>
</dbReference>
<dbReference type="InterPro" id="IPR043538">
    <property type="entry name" value="XYLT"/>
</dbReference>
<reference evidence="15 16" key="1">
    <citation type="submission" date="2019-12" db="EMBL/GenBank/DDBJ databases">
        <title>WGS of CPCC 203550 I12A-02606.</title>
        <authorList>
            <person name="Jiang Z."/>
        </authorList>
    </citation>
    <scope>NUCLEOTIDE SEQUENCE [LARGE SCALE GENOMIC DNA]</scope>
    <source>
        <strain evidence="15 16">I12A-02606</strain>
    </source>
</reference>
<keyword evidence="13" id="KW-0325">Glycoprotein</keyword>
<protein>
    <recommendedName>
        <fullName evidence="14">Peptide O-xylosyltransferase</fullName>
    </recommendedName>
</protein>
<keyword evidence="8" id="KW-0735">Signal-anchor</keyword>
<name>A0A6P0GFE7_9ACTN</name>
<evidence type="ECO:0000256" key="9">
    <source>
        <dbReference type="ARBA" id="ARBA00022989"/>
    </source>
</evidence>
<evidence type="ECO:0000256" key="2">
    <source>
        <dbReference type="ARBA" id="ARBA00004648"/>
    </source>
</evidence>
<sequence length="294" mass="32660">MSGSETVGLACVVLAHADPTHTERLIAALDPFPVFLHCDSRTPRATFEQMTRDLPDRVTVLRRRATPWGSWGTVLAEVDGYRAALATTSASHVALLTGSDYPVVSSAVLLEHLAGMPGLSITESRPLPLPQWGHGGGTWRLRYRFRPWGKRMLVLPVPRRLPADVVPAGGSQLKVLARRDAEAVVRAVDTRPDLTRFWRRTWIPDETFVHSVLHSPSLVPDFASRQVPGMAWFIRWDGAPRKSPPWLTCADLPELHRIRAAEPQGAPILFARKFSSTVEPAVLDEIDRTLRQDA</sequence>
<dbReference type="PANTHER" id="PTHR46025">
    <property type="entry name" value="XYLOSYLTRANSFERASE OXT"/>
    <property type="match status" value="1"/>
</dbReference>
<evidence type="ECO:0000256" key="4">
    <source>
        <dbReference type="ARBA" id="ARBA00022679"/>
    </source>
</evidence>
<keyword evidence="10" id="KW-0333">Golgi apparatus</keyword>
<keyword evidence="7" id="KW-0256">Endoplasmic reticulum</keyword>
<organism evidence="15 16">
    <name type="scientific">Geodermatophilus normandii</name>
    <dbReference type="NCBI Taxonomy" id="1137989"/>
    <lineage>
        <taxon>Bacteria</taxon>
        <taxon>Bacillati</taxon>
        <taxon>Actinomycetota</taxon>
        <taxon>Actinomycetes</taxon>
        <taxon>Geodermatophilales</taxon>
        <taxon>Geodermatophilaceae</taxon>
        <taxon>Geodermatophilus</taxon>
    </lineage>
</organism>
<evidence type="ECO:0000256" key="3">
    <source>
        <dbReference type="ARBA" id="ARBA00022676"/>
    </source>
</evidence>
<gene>
    <name evidence="15" type="ORF">GCU54_08010</name>
</gene>
<dbReference type="GO" id="GO:0015012">
    <property type="term" value="P:heparan sulfate proteoglycan biosynthetic process"/>
    <property type="evidence" value="ECO:0007669"/>
    <property type="project" value="TreeGrafter"/>
</dbReference>
<evidence type="ECO:0000256" key="5">
    <source>
        <dbReference type="ARBA" id="ARBA00022692"/>
    </source>
</evidence>
<keyword evidence="5" id="KW-0812">Transmembrane</keyword>
<dbReference type="PANTHER" id="PTHR46025:SF3">
    <property type="entry name" value="XYLOSYLTRANSFERASE OXT"/>
    <property type="match status" value="1"/>
</dbReference>
<evidence type="ECO:0000256" key="10">
    <source>
        <dbReference type="ARBA" id="ARBA00023034"/>
    </source>
</evidence>
<evidence type="ECO:0000256" key="12">
    <source>
        <dbReference type="ARBA" id="ARBA00023157"/>
    </source>
</evidence>
<evidence type="ECO:0000256" key="1">
    <source>
        <dbReference type="ARBA" id="ARBA00004323"/>
    </source>
</evidence>
<dbReference type="AlphaFoldDB" id="A0A6P0GFE7"/>
<proteinExistence type="predicted"/>